<protein>
    <recommendedName>
        <fullName evidence="4">HipA-like C-terminal domain-containing protein</fullName>
    </recommendedName>
</protein>
<dbReference type="GO" id="GO:0005829">
    <property type="term" value="C:cytosol"/>
    <property type="evidence" value="ECO:0007669"/>
    <property type="project" value="TreeGrafter"/>
</dbReference>
<evidence type="ECO:0000256" key="3">
    <source>
        <dbReference type="ARBA" id="ARBA00022777"/>
    </source>
</evidence>
<organism evidence="5 6">
    <name type="scientific">Methylorubrum extorquens (strain ATCC 14718 / DSM 1338 / JCM 2805 / NCIMB 9133 / AM1)</name>
    <name type="common">Methylobacterium extorquens</name>
    <dbReference type="NCBI Taxonomy" id="272630"/>
    <lineage>
        <taxon>Bacteria</taxon>
        <taxon>Pseudomonadati</taxon>
        <taxon>Pseudomonadota</taxon>
        <taxon>Alphaproteobacteria</taxon>
        <taxon>Hyphomicrobiales</taxon>
        <taxon>Methylobacteriaceae</taxon>
        <taxon>Methylorubrum</taxon>
    </lineage>
</organism>
<sequence>MWQTSKTGRIDRLVVFRWLAGSYVPAGELTFEGAGVKRLGRFRYAGSYLKREKAGEIDPIGLPLVGRSFPGAPEELPLAFYDAGPDGWGKQVLNHAFPKSVLSMPEYLALGGTDRTGDLAFGPTPEAGPQTWTPAEEPLVALPRETDDLEAIMAAAAAVDEGGGAKHHFTLLFRPSADVGGARPKARIRHEGRQWIAKFPATTDRFDDPRVEAACLDVAAAAGLPVPDRRIVEAGGRAALLVERFDRAPGINGSPYGYLSAATLLKQPPTSYGTDRTYVDIADAARRIGVPGAVEAAFARLLLNAYLHNTDDHLRNHAFINRGERWEFSPVFDLVPHPDVRRHVCAPAKGIGPAWDVDAAFEAHRSLKIAAEDAAAIRDRVVQAAKGLTGFMDARGVSRKDREYLRDAFPAAIEFKS</sequence>
<keyword evidence="6" id="KW-1185">Reference proteome</keyword>
<keyword evidence="2" id="KW-0808">Transferase</keyword>
<dbReference type="GO" id="GO:0004674">
    <property type="term" value="F:protein serine/threonine kinase activity"/>
    <property type="evidence" value="ECO:0007669"/>
    <property type="project" value="TreeGrafter"/>
</dbReference>
<comment type="similarity">
    <text evidence="1">Belongs to the HipA Ser/Thr kinase family.</text>
</comment>
<dbReference type="KEGG" id="mea:Mex_2p0654"/>
<dbReference type="Pfam" id="PF07804">
    <property type="entry name" value="HipA_C"/>
    <property type="match status" value="1"/>
</dbReference>
<dbReference type="RefSeq" id="WP_012753951.1">
    <property type="nucleotide sequence ID" value="NC_012811.1"/>
</dbReference>
<gene>
    <name evidence="5" type="ordered locus">MexAM1_META2p0654</name>
</gene>
<dbReference type="HOGENOM" id="CLU_041102_0_0_5"/>
<geneLocation type="plasmid" evidence="5 6">
    <name>megaplasmid</name>
</geneLocation>
<evidence type="ECO:0000256" key="2">
    <source>
        <dbReference type="ARBA" id="ARBA00022679"/>
    </source>
</evidence>
<dbReference type="InterPro" id="IPR012893">
    <property type="entry name" value="HipA-like_C"/>
</dbReference>
<evidence type="ECO:0000256" key="1">
    <source>
        <dbReference type="ARBA" id="ARBA00010164"/>
    </source>
</evidence>
<keyword evidence="5" id="KW-0614">Plasmid</keyword>
<dbReference type="InterPro" id="IPR052028">
    <property type="entry name" value="HipA_Ser/Thr_kinase"/>
</dbReference>
<dbReference type="PANTHER" id="PTHR37419:SF8">
    <property type="entry name" value="TOXIN YJJJ"/>
    <property type="match status" value="1"/>
</dbReference>
<dbReference type="PANTHER" id="PTHR37419">
    <property type="entry name" value="SERINE/THREONINE-PROTEIN KINASE TOXIN HIPA"/>
    <property type="match status" value="1"/>
</dbReference>
<dbReference type="AlphaFoldDB" id="C5B4W9"/>
<dbReference type="Proteomes" id="UP000009081">
    <property type="component" value="Plasmid megaplasmid"/>
</dbReference>
<evidence type="ECO:0000313" key="6">
    <source>
        <dbReference type="Proteomes" id="UP000009081"/>
    </source>
</evidence>
<accession>C5B4W9</accession>
<evidence type="ECO:0000313" key="5">
    <source>
        <dbReference type="EMBL" id="ACS43501.1"/>
    </source>
</evidence>
<dbReference type="OrthoDB" id="9805913at2"/>
<proteinExistence type="inferred from homology"/>
<feature type="domain" description="HipA-like C-terminal" evidence="4">
    <location>
        <begin position="179"/>
        <end position="385"/>
    </location>
</feature>
<evidence type="ECO:0000259" key="4">
    <source>
        <dbReference type="Pfam" id="PF07804"/>
    </source>
</evidence>
<keyword evidence="3" id="KW-0418">Kinase</keyword>
<dbReference type="EMBL" id="CP001511">
    <property type="protein sequence ID" value="ACS43501.1"/>
    <property type="molecule type" value="Genomic_DNA"/>
</dbReference>
<reference evidence="5 6" key="1">
    <citation type="journal article" date="2009" name="PLoS ONE">
        <title>Methylobacterium genome sequences: a reference blueprint to investigate microbial metabolism of C1 compounds from natural and industrial sources.</title>
        <authorList>
            <person name="Vuilleumier S."/>
            <person name="Chistoserdova L."/>
            <person name="Lee M.-C."/>
            <person name="Bringel F."/>
            <person name="Lajus A."/>
            <person name="Zhou Y."/>
            <person name="Gourion B."/>
            <person name="Barbe V."/>
            <person name="Chang J."/>
            <person name="Cruveiller S."/>
            <person name="Dossat C."/>
            <person name="Gillett W."/>
            <person name="Gruffaz C."/>
            <person name="Haugen E."/>
            <person name="Hourcade E."/>
            <person name="Levy R."/>
            <person name="Mangenot S."/>
            <person name="Muller E."/>
            <person name="Nadalig T."/>
            <person name="Pagni M."/>
            <person name="Penny C."/>
            <person name="Peyraud R."/>
            <person name="Robinson D.G."/>
            <person name="Roche D."/>
            <person name="Rouy Z."/>
            <person name="Saenampechek C."/>
            <person name="Salvignol G."/>
            <person name="Vallenet D."/>
            <person name="Wu Z."/>
            <person name="Marx C.J."/>
            <person name="Vorholt J.A."/>
            <person name="Olson M.V."/>
            <person name="Kaul R."/>
            <person name="Weissenbach J."/>
            <person name="Medigue C."/>
            <person name="Lidstrom M.E."/>
        </authorList>
    </citation>
    <scope>NUCLEOTIDE SEQUENCE [LARGE SCALE GENOMIC DNA]</scope>
    <source>
        <strain evidence="6">ATCC 14718 / DSM 1338 / JCM 2805 / NCIMB 9133 / AM1</strain>
    </source>
</reference>
<name>C5B4W9_METEA</name>